<dbReference type="Pfam" id="PF03780">
    <property type="entry name" value="Asp23"/>
    <property type="match status" value="1"/>
</dbReference>
<evidence type="ECO:0000313" key="3">
    <source>
        <dbReference type="EMBL" id="MFC6181976.1"/>
    </source>
</evidence>
<feature type="compositionally biased region" description="Acidic residues" evidence="2">
    <location>
        <begin position="137"/>
        <end position="152"/>
    </location>
</feature>
<dbReference type="RefSeq" id="WP_379832379.1">
    <property type="nucleotide sequence ID" value="NZ_JBHSSC010000043.1"/>
</dbReference>
<sequence>MADSSNITLQSKEPSLGQIQIAPEVLEIIVGIAVSQIDGVNRMRGTISSSVNELFGRKKSLGKGVKLTIVDDQISVDVYAYLNYGVSVPKVALAIQDKIKQQILFMTDLALSEVNVHITGIVTEKTESTIDPNNLFGDEDPEVDENEDGEES</sequence>
<reference evidence="4" key="1">
    <citation type="journal article" date="2019" name="Int. J. Syst. Evol. Microbiol.">
        <title>The Global Catalogue of Microorganisms (GCM) 10K type strain sequencing project: providing services to taxonomists for standard genome sequencing and annotation.</title>
        <authorList>
            <consortium name="The Broad Institute Genomics Platform"/>
            <consortium name="The Broad Institute Genome Sequencing Center for Infectious Disease"/>
            <person name="Wu L."/>
            <person name="Ma J."/>
        </authorList>
    </citation>
    <scope>NUCLEOTIDE SEQUENCE [LARGE SCALE GENOMIC DNA]</scope>
    <source>
        <strain evidence="4">CCM 8933</strain>
    </source>
</reference>
<comment type="caution">
    <text evidence="3">The sequence shown here is derived from an EMBL/GenBank/DDBJ whole genome shotgun (WGS) entry which is preliminary data.</text>
</comment>
<dbReference type="InterPro" id="IPR005531">
    <property type="entry name" value="Asp23"/>
</dbReference>
<organism evidence="3 4">
    <name type="scientific">Lactiplantibacillus daowaiensis</name>
    <dbReference type="NCBI Taxonomy" id="2559918"/>
    <lineage>
        <taxon>Bacteria</taxon>
        <taxon>Bacillati</taxon>
        <taxon>Bacillota</taxon>
        <taxon>Bacilli</taxon>
        <taxon>Lactobacillales</taxon>
        <taxon>Lactobacillaceae</taxon>
        <taxon>Lactiplantibacillus</taxon>
    </lineage>
</organism>
<comment type="similarity">
    <text evidence="1">Belongs to the asp23 family.</text>
</comment>
<gene>
    <name evidence="3" type="ORF">ACFP5Y_12140</name>
</gene>
<feature type="region of interest" description="Disordered" evidence="2">
    <location>
        <begin position="129"/>
        <end position="152"/>
    </location>
</feature>
<dbReference type="Proteomes" id="UP001596282">
    <property type="component" value="Unassembled WGS sequence"/>
</dbReference>
<evidence type="ECO:0000256" key="1">
    <source>
        <dbReference type="ARBA" id="ARBA00005721"/>
    </source>
</evidence>
<protein>
    <submittedName>
        <fullName evidence="3">Asp23/Gls24 family envelope stress response protein</fullName>
    </submittedName>
</protein>
<dbReference type="PANTHER" id="PTHR34297:SF1">
    <property type="entry name" value="ASP23_GLS24 FAMILY ENVELOPE STRESS RESPONSE PROTEIN"/>
    <property type="match status" value="1"/>
</dbReference>
<proteinExistence type="inferred from homology"/>
<accession>A0ABW1S2N6</accession>
<keyword evidence="4" id="KW-1185">Reference proteome</keyword>
<name>A0ABW1S2N6_9LACO</name>
<evidence type="ECO:0000256" key="2">
    <source>
        <dbReference type="SAM" id="MobiDB-lite"/>
    </source>
</evidence>
<dbReference type="EMBL" id="JBHSSC010000043">
    <property type="protein sequence ID" value="MFC6181976.1"/>
    <property type="molecule type" value="Genomic_DNA"/>
</dbReference>
<evidence type="ECO:0000313" key="4">
    <source>
        <dbReference type="Proteomes" id="UP001596282"/>
    </source>
</evidence>
<dbReference type="PANTHER" id="PTHR34297">
    <property type="entry name" value="HYPOTHETICAL CYTOSOLIC PROTEIN-RELATED"/>
    <property type="match status" value="1"/>
</dbReference>